<evidence type="ECO:0000313" key="1">
    <source>
        <dbReference type="EMBL" id="QBK85243.1"/>
    </source>
</evidence>
<organism evidence="1">
    <name type="scientific">Iridovirus LCIVAC01</name>
    <dbReference type="NCBI Taxonomy" id="2506607"/>
    <lineage>
        <taxon>Viruses</taxon>
        <taxon>Varidnaviria</taxon>
        <taxon>Bamfordvirae</taxon>
        <taxon>Nucleocytoviricota</taxon>
        <taxon>Megaviricetes</taxon>
        <taxon>Pimascovirales</taxon>
        <taxon>Pimascovirales incertae sedis</taxon>
        <taxon>Iridoviridae</taxon>
    </lineage>
</organism>
<protein>
    <submittedName>
        <fullName evidence="1">Uncharacterized protein</fullName>
    </submittedName>
</protein>
<reference evidence="1" key="1">
    <citation type="journal article" date="2019" name="MBio">
        <title>Virus Genomes from Deep Sea Sediments Expand the Ocean Megavirome and Support Independent Origins of Viral Gigantism.</title>
        <authorList>
            <person name="Backstrom D."/>
            <person name="Yutin N."/>
            <person name="Jorgensen S.L."/>
            <person name="Dharamshi J."/>
            <person name="Homa F."/>
            <person name="Zaremba-Niedwiedzka K."/>
            <person name="Spang A."/>
            <person name="Wolf Y.I."/>
            <person name="Koonin E.V."/>
            <person name="Ettema T.J."/>
        </authorList>
    </citation>
    <scope>NUCLEOTIDE SEQUENCE</scope>
</reference>
<name>A0A481YPL0_9VIRU</name>
<gene>
    <name evidence="1" type="ORF">LCIVAC01_00520</name>
</gene>
<accession>A0A481YPL0</accession>
<dbReference type="Pfam" id="PF09612">
    <property type="entry name" value="HtrL_YibB"/>
    <property type="match status" value="1"/>
</dbReference>
<proteinExistence type="predicted"/>
<dbReference type="InterPro" id="IPR011735">
    <property type="entry name" value="WlaTC/HtrL_glycosyltransf"/>
</dbReference>
<sequence>MVLFLDKKHIDPVTKLLKPHTRIKLIEIDEEFMNHELPMWKTLPRERQIMNSLNFKSIIPHRLRFPEHTIPEYSLINHCKIDFINYVIKEEISNAEYFCWVDFGYFKKPENIPGNFLDINKLNKDKINYTLINRLDSRDRNIQYTLLNAPEKIGGFFFFGNRENMKKYQKLYHEVLDYFQNTLNIADDDQHLALVCYFRKPELFALHYTGQWHQALKYFQL</sequence>
<dbReference type="EMBL" id="MK500310">
    <property type="protein sequence ID" value="QBK85243.1"/>
    <property type="molecule type" value="Genomic_DNA"/>
</dbReference>